<keyword evidence="9" id="KW-0807">Transducer</keyword>
<feature type="transmembrane region" description="Helical" evidence="10">
    <location>
        <begin position="57"/>
        <end position="75"/>
    </location>
</feature>
<dbReference type="InterPro" id="IPR004117">
    <property type="entry name" value="7tm6_olfct_rcpt"/>
</dbReference>
<dbReference type="GO" id="GO:0005886">
    <property type="term" value="C:plasma membrane"/>
    <property type="evidence" value="ECO:0007669"/>
    <property type="project" value="UniProtKB-SubCell"/>
</dbReference>
<feature type="transmembrane region" description="Helical" evidence="10">
    <location>
        <begin position="257"/>
        <end position="278"/>
    </location>
</feature>
<keyword evidence="5" id="KW-0552">Olfaction</keyword>
<keyword evidence="8" id="KW-0675">Receptor</keyword>
<evidence type="ECO:0000256" key="5">
    <source>
        <dbReference type="ARBA" id="ARBA00022725"/>
    </source>
</evidence>
<reference evidence="11" key="2">
    <citation type="submission" date="2022-10" db="EMBL/GenBank/DDBJ databases">
        <authorList>
            <consortium name="ENA_rothamsted_submissions"/>
            <consortium name="culmorum"/>
            <person name="King R."/>
        </authorList>
    </citation>
    <scope>NUCLEOTIDE SEQUENCE</scope>
</reference>
<evidence type="ECO:0000256" key="3">
    <source>
        <dbReference type="ARBA" id="ARBA00022606"/>
    </source>
</evidence>
<gene>
    <name evidence="11" type="ORF">CHIRRI_LOCUS9443</name>
</gene>
<evidence type="ECO:0000256" key="4">
    <source>
        <dbReference type="ARBA" id="ARBA00022692"/>
    </source>
</evidence>
<protein>
    <recommendedName>
        <fullName evidence="13">Odorant receptor</fullName>
    </recommendedName>
</protein>
<keyword evidence="4 10" id="KW-0812">Transmembrane</keyword>
<evidence type="ECO:0000313" key="11">
    <source>
        <dbReference type="EMBL" id="CAG9806588.1"/>
    </source>
</evidence>
<dbReference type="Pfam" id="PF02949">
    <property type="entry name" value="7tm_6"/>
    <property type="match status" value="1"/>
</dbReference>
<dbReference type="AlphaFoldDB" id="A0A9N9RZ56"/>
<keyword evidence="7 10" id="KW-0472">Membrane</keyword>
<evidence type="ECO:0000256" key="6">
    <source>
        <dbReference type="ARBA" id="ARBA00022989"/>
    </source>
</evidence>
<reference evidence="11" key="1">
    <citation type="submission" date="2022-01" db="EMBL/GenBank/DDBJ databases">
        <authorList>
            <person name="King R."/>
        </authorList>
    </citation>
    <scope>NUCLEOTIDE SEQUENCE</scope>
</reference>
<evidence type="ECO:0000256" key="1">
    <source>
        <dbReference type="ARBA" id="ARBA00004651"/>
    </source>
</evidence>
<dbReference type="EMBL" id="OU895879">
    <property type="protein sequence ID" value="CAG9806588.1"/>
    <property type="molecule type" value="Genomic_DNA"/>
</dbReference>
<dbReference type="GO" id="GO:0004984">
    <property type="term" value="F:olfactory receptor activity"/>
    <property type="evidence" value="ECO:0007669"/>
    <property type="project" value="InterPro"/>
</dbReference>
<keyword evidence="12" id="KW-1185">Reference proteome</keyword>
<dbReference type="Proteomes" id="UP001153620">
    <property type="component" value="Chromosome 3"/>
</dbReference>
<comment type="subcellular location">
    <subcellularLocation>
        <location evidence="1">Cell membrane</location>
        <topology evidence="1">Multi-pass membrane protein</topology>
    </subcellularLocation>
</comment>
<evidence type="ECO:0000256" key="8">
    <source>
        <dbReference type="ARBA" id="ARBA00023170"/>
    </source>
</evidence>
<organism evidence="11 12">
    <name type="scientific">Chironomus riparius</name>
    <dbReference type="NCBI Taxonomy" id="315576"/>
    <lineage>
        <taxon>Eukaryota</taxon>
        <taxon>Metazoa</taxon>
        <taxon>Ecdysozoa</taxon>
        <taxon>Arthropoda</taxon>
        <taxon>Hexapoda</taxon>
        <taxon>Insecta</taxon>
        <taxon>Pterygota</taxon>
        <taxon>Neoptera</taxon>
        <taxon>Endopterygota</taxon>
        <taxon>Diptera</taxon>
        <taxon>Nematocera</taxon>
        <taxon>Chironomoidea</taxon>
        <taxon>Chironomidae</taxon>
        <taxon>Chironominae</taxon>
        <taxon>Chironomus</taxon>
    </lineage>
</organism>
<sequence length="324" mass="37619">MIYEDDDAQSFIDEASIRALKISKLVMLWTSFAINFATIVVPAFFQILPIPMWTPEWANSTVIFGIYWIIEWLTFNYCAQIIDIFFFSFTIVAIINGYGQFLNARLSMLVSTEDHDGYQDLVKCILAHKKFKKMVDDFKEICGRNIGVFYKSVVIIIGACIFVITKGEDQLTFRENLIFYFYIAALLMYMFIMSYFGDMIYSTSSQFLYDLFSSDWVDADMKYKKAMIIVMENMKKPVKLSVLFYDSINLQLFQDKLIVFVSVSLAELNLMLALTPYYGKKANISVMHGGKNTIEWIIRPTVKQEKNIKQLSCVTVKKIFIQQK</sequence>
<evidence type="ECO:0008006" key="13">
    <source>
        <dbReference type="Google" id="ProtNLM"/>
    </source>
</evidence>
<keyword evidence="6 10" id="KW-1133">Transmembrane helix</keyword>
<feature type="transmembrane region" description="Helical" evidence="10">
    <location>
        <begin position="25"/>
        <end position="45"/>
    </location>
</feature>
<accession>A0A9N9RZ56</accession>
<name>A0A9N9RZ56_9DIPT</name>
<evidence type="ECO:0000256" key="2">
    <source>
        <dbReference type="ARBA" id="ARBA00022475"/>
    </source>
</evidence>
<dbReference type="GO" id="GO:0005549">
    <property type="term" value="F:odorant binding"/>
    <property type="evidence" value="ECO:0007669"/>
    <property type="project" value="InterPro"/>
</dbReference>
<dbReference type="PANTHER" id="PTHR21137:SF35">
    <property type="entry name" value="ODORANT RECEPTOR 19A-RELATED"/>
    <property type="match status" value="1"/>
</dbReference>
<evidence type="ECO:0000256" key="10">
    <source>
        <dbReference type="SAM" id="Phobius"/>
    </source>
</evidence>
<dbReference type="PANTHER" id="PTHR21137">
    <property type="entry name" value="ODORANT RECEPTOR"/>
    <property type="match status" value="1"/>
</dbReference>
<feature type="transmembrane region" description="Helical" evidence="10">
    <location>
        <begin position="148"/>
        <end position="165"/>
    </location>
</feature>
<feature type="transmembrane region" description="Helical" evidence="10">
    <location>
        <begin position="177"/>
        <end position="197"/>
    </location>
</feature>
<evidence type="ECO:0000256" key="9">
    <source>
        <dbReference type="ARBA" id="ARBA00023224"/>
    </source>
</evidence>
<proteinExistence type="predicted"/>
<dbReference type="GO" id="GO:0007165">
    <property type="term" value="P:signal transduction"/>
    <property type="evidence" value="ECO:0007669"/>
    <property type="project" value="UniProtKB-KW"/>
</dbReference>
<keyword evidence="3" id="KW-0716">Sensory transduction</keyword>
<evidence type="ECO:0000256" key="7">
    <source>
        <dbReference type="ARBA" id="ARBA00023136"/>
    </source>
</evidence>
<feature type="transmembrane region" description="Helical" evidence="10">
    <location>
        <begin position="82"/>
        <end position="101"/>
    </location>
</feature>
<evidence type="ECO:0000313" key="12">
    <source>
        <dbReference type="Proteomes" id="UP001153620"/>
    </source>
</evidence>
<keyword evidence="2" id="KW-1003">Cell membrane</keyword>
<dbReference type="OrthoDB" id="7789606at2759"/>